<keyword evidence="2" id="KW-0812">Transmembrane</keyword>
<dbReference type="EMBL" id="CAJNNW010029185">
    <property type="protein sequence ID" value="CAE8699371.1"/>
    <property type="molecule type" value="Genomic_DNA"/>
</dbReference>
<evidence type="ECO:0000313" key="5">
    <source>
        <dbReference type="EMBL" id="CAE8699371.1"/>
    </source>
</evidence>
<evidence type="ECO:0000256" key="1">
    <source>
        <dbReference type="SAM" id="MobiDB-lite"/>
    </source>
</evidence>
<name>A0A813HMB6_POLGL</name>
<dbReference type="Proteomes" id="UP000626109">
    <property type="component" value="Unassembled WGS sequence"/>
</dbReference>
<dbReference type="AlphaFoldDB" id="A0A813HMB6"/>
<sequence>MFFPWFCHRQSWPVSSLAVFLLLLATLLVEPVSGVSRHSSTPRLNPDELLAVGDLQRHSPGNRAGSVPWRLSERGQRAATVGAGACAALATAAAVHSARHALRGHVLWASPVAWPVLGPGQGEGTHRANRLISQAGRHGRLEGSLRQQRPRLGLLLGNRGLTAAAVSLLMAVAGGHSLRTRRRAQRRSQGASGGPSGSASWRFPWSDKLQRKRHDNMVEARLRHFEGGSVPTSEL</sequence>
<evidence type="ECO:0000256" key="3">
    <source>
        <dbReference type="SAM" id="SignalP"/>
    </source>
</evidence>
<gene>
    <name evidence="4" type="ORF">PGLA1383_LOCUS53954</name>
    <name evidence="5" type="ORF">PGLA2088_LOCUS31138</name>
</gene>
<proteinExistence type="predicted"/>
<reference evidence="4" key="1">
    <citation type="submission" date="2021-02" db="EMBL/GenBank/DDBJ databases">
        <authorList>
            <person name="Dougan E. K."/>
            <person name="Rhodes N."/>
            <person name="Thang M."/>
            <person name="Chan C."/>
        </authorList>
    </citation>
    <scope>NUCLEOTIDE SEQUENCE</scope>
</reference>
<comment type="caution">
    <text evidence="4">The sequence shown here is derived from an EMBL/GenBank/DDBJ whole genome shotgun (WGS) entry which is preliminary data.</text>
</comment>
<organism evidence="4 6">
    <name type="scientific">Polarella glacialis</name>
    <name type="common">Dinoflagellate</name>
    <dbReference type="NCBI Taxonomy" id="89957"/>
    <lineage>
        <taxon>Eukaryota</taxon>
        <taxon>Sar</taxon>
        <taxon>Alveolata</taxon>
        <taxon>Dinophyceae</taxon>
        <taxon>Suessiales</taxon>
        <taxon>Suessiaceae</taxon>
        <taxon>Polarella</taxon>
    </lineage>
</organism>
<evidence type="ECO:0000313" key="6">
    <source>
        <dbReference type="Proteomes" id="UP000654075"/>
    </source>
</evidence>
<keyword evidence="3" id="KW-0732">Signal</keyword>
<feature type="signal peptide" evidence="3">
    <location>
        <begin position="1"/>
        <end position="34"/>
    </location>
</feature>
<keyword evidence="6" id="KW-1185">Reference proteome</keyword>
<protein>
    <submittedName>
        <fullName evidence="4">Uncharacterized protein</fullName>
    </submittedName>
</protein>
<feature type="region of interest" description="Disordered" evidence="1">
    <location>
        <begin position="178"/>
        <end position="206"/>
    </location>
</feature>
<keyword evidence="2" id="KW-0472">Membrane</keyword>
<dbReference type="EMBL" id="CAJNNV010032081">
    <property type="protein sequence ID" value="CAE8638857.1"/>
    <property type="molecule type" value="Genomic_DNA"/>
</dbReference>
<keyword evidence="2" id="KW-1133">Transmembrane helix</keyword>
<evidence type="ECO:0000256" key="2">
    <source>
        <dbReference type="SAM" id="Phobius"/>
    </source>
</evidence>
<dbReference type="Proteomes" id="UP000654075">
    <property type="component" value="Unassembled WGS sequence"/>
</dbReference>
<feature type="transmembrane region" description="Helical" evidence="2">
    <location>
        <begin position="160"/>
        <end position="178"/>
    </location>
</feature>
<accession>A0A813HMB6</accession>
<feature type="chain" id="PRO_5036222084" evidence="3">
    <location>
        <begin position="35"/>
        <end position="235"/>
    </location>
</feature>
<evidence type="ECO:0000313" key="4">
    <source>
        <dbReference type="EMBL" id="CAE8638857.1"/>
    </source>
</evidence>